<organism evidence="1 2">
    <name type="scientific">Trichonephila clavipes</name>
    <name type="common">Golden silk orbweaver</name>
    <name type="synonym">Nephila clavipes</name>
    <dbReference type="NCBI Taxonomy" id="2585209"/>
    <lineage>
        <taxon>Eukaryota</taxon>
        <taxon>Metazoa</taxon>
        <taxon>Ecdysozoa</taxon>
        <taxon>Arthropoda</taxon>
        <taxon>Chelicerata</taxon>
        <taxon>Arachnida</taxon>
        <taxon>Araneae</taxon>
        <taxon>Araneomorphae</taxon>
        <taxon>Entelegynae</taxon>
        <taxon>Araneoidea</taxon>
        <taxon>Nephilidae</taxon>
        <taxon>Trichonephila</taxon>
    </lineage>
</organism>
<dbReference type="EMBL" id="BMAU01021313">
    <property type="protein sequence ID" value="GFY12281.1"/>
    <property type="molecule type" value="Genomic_DNA"/>
</dbReference>
<name>A0A8X6SFG4_TRICX</name>
<dbReference type="AlphaFoldDB" id="A0A8X6SFG4"/>
<proteinExistence type="predicted"/>
<gene>
    <name evidence="1" type="primary">AVEN_66331_1</name>
    <name evidence="1" type="ORF">TNCV_283841</name>
</gene>
<keyword evidence="2" id="KW-1185">Reference proteome</keyword>
<reference evidence="1" key="1">
    <citation type="submission" date="2020-08" db="EMBL/GenBank/DDBJ databases">
        <title>Multicomponent nature underlies the extraordinary mechanical properties of spider dragline silk.</title>
        <authorList>
            <person name="Kono N."/>
            <person name="Nakamura H."/>
            <person name="Mori M."/>
            <person name="Yoshida Y."/>
            <person name="Ohtoshi R."/>
            <person name="Malay A.D."/>
            <person name="Moran D.A.P."/>
            <person name="Tomita M."/>
            <person name="Numata K."/>
            <person name="Arakawa K."/>
        </authorList>
    </citation>
    <scope>NUCLEOTIDE SEQUENCE</scope>
</reference>
<comment type="caution">
    <text evidence="1">The sequence shown here is derived from an EMBL/GenBank/DDBJ whole genome shotgun (WGS) entry which is preliminary data.</text>
</comment>
<protein>
    <submittedName>
        <fullName evidence="1">Uncharacterized protein</fullName>
    </submittedName>
</protein>
<accession>A0A8X6SFG4</accession>
<sequence>MQQGIWEIFLHKISTDENPQHGFCPSGPDTWCCCKKAQLEHKVYHHKLPVAVVEALMPIFRDLSDPELLKKYLHGNTQNSYESINNVIWSCAPQKTFVALETLSFDTYHAIASFNKGNETKLDI</sequence>
<evidence type="ECO:0000313" key="2">
    <source>
        <dbReference type="Proteomes" id="UP000887159"/>
    </source>
</evidence>
<evidence type="ECO:0000313" key="1">
    <source>
        <dbReference type="EMBL" id="GFY12281.1"/>
    </source>
</evidence>
<dbReference type="Proteomes" id="UP000887159">
    <property type="component" value="Unassembled WGS sequence"/>
</dbReference>